<reference evidence="8 9" key="1">
    <citation type="submission" date="2018-05" db="EMBL/GenBank/DDBJ databases">
        <title>Genomic Encyclopedia of Type Strains, Phase IV (KMG-IV): sequencing the most valuable type-strain genomes for metagenomic binning, comparative biology and taxonomic classification.</title>
        <authorList>
            <person name="Goeker M."/>
        </authorList>
    </citation>
    <scope>NUCLEOTIDE SEQUENCE [LARGE SCALE GENOMIC DNA]</scope>
    <source>
        <strain evidence="8 9">DSM 44704</strain>
    </source>
</reference>
<dbReference type="GO" id="GO:0004497">
    <property type="term" value="F:monooxygenase activity"/>
    <property type="evidence" value="ECO:0007669"/>
    <property type="project" value="UniProtKB-KW"/>
</dbReference>
<keyword evidence="5 7" id="KW-0408">Iron</keyword>
<comment type="caution">
    <text evidence="8">The sequence shown here is derived from an EMBL/GenBank/DDBJ whole genome shotgun (WGS) entry which is preliminary data.</text>
</comment>
<comment type="similarity">
    <text evidence="1">Belongs to the cytochrome P450 family.</text>
</comment>
<accession>A0A318KNX3</accession>
<dbReference type="Gene3D" id="1.10.630.10">
    <property type="entry name" value="Cytochrome P450"/>
    <property type="match status" value="1"/>
</dbReference>
<evidence type="ECO:0000313" key="8">
    <source>
        <dbReference type="EMBL" id="PXX71380.1"/>
    </source>
</evidence>
<dbReference type="AlphaFoldDB" id="A0A318KNX3"/>
<keyword evidence="2 7" id="KW-0349">Heme</keyword>
<evidence type="ECO:0000256" key="1">
    <source>
        <dbReference type="ARBA" id="ARBA00010617"/>
    </source>
</evidence>
<name>A0A318KNX3_9NOCA</name>
<proteinExistence type="inferred from homology"/>
<dbReference type="CDD" id="cd11049">
    <property type="entry name" value="CYP170A1-like"/>
    <property type="match status" value="1"/>
</dbReference>
<organism evidence="8 9">
    <name type="scientific">Nocardia tenerifensis</name>
    <dbReference type="NCBI Taxonomy" id="228006"/>
    <lineage>
        <taxon>Bacteria</taxon>
        <taxon>Bacillati</taxon>
        <taxon>Actinomycetota</taxon>
        <taxon>Actinomycetes</taxon>
        <taxon>Mycobacteriales</taxon>
        <taxon>Nocardiaceae</taxon>
        <taxon>Nocardia</taxon>
    </lineage>
</organism>
<dbReference type="PRINTS" id="PR00463">
    <property type="entry name" value="EP450I"/>
</dbReference>
<keyword evidence="9" id="KW-1185">Reference proteome</keyword>
<dbReference type="PANTHER" id="PTHR24291">
    <property type="entry name" value="CYTOCHROME P450 FAMILY 4"/>
    <property type="match status" value="1"/>
</dbReference>
<evidence type="ECO:0000256" key="2">
    <source>
        <dbReference type="ARBA" id="ARBA00022617"/>
    </source>
</evidence>
<sequence length="442" mass="48654">MVAPRRLPVLGHLLSLLRDPMGFMASLSAHGDLVAIGLGPSTAIVVCDPALTQEMLRRDRVFDKGGPQFDSGRALVGDGLALCPHAMHRRQRRLIQPAFRPDRIAGYAPVMTQHVAEMVDSWRDGQIVDVKSRLHTFTAGVIAATLFGQAISESDQHRLLRDVETVFAGVVWQVLMPAWLRRWPVLGNRAVAEAARETRTILGALVAARRGEGVDRGDLFSALVFARDRDGGRLSDTEIIDQVVTFFFAGTDTTATVLAWALSLLDRHPEVVARLHTEVDSVLAGRPARHEDLARLPYTERVIAETLRLRPPAWLQTRAVSEDTELGGQPLPAGTTVIYSSYLIHHRPDLYPEPERFDPDRFDPALTPPPRDAVLPFAAGARKCIGDTFAMTEAILALATIAARWDLHAVPGTDTRPTLAVVPQPRRLRMRVTARTPETAAR</sequence>
<dbReference type="PRINTS" id="PR00385">
    <property type="entry name" value="P450"/>
</dbReference>
<evidence type="ECO:0000256" key="6">
    <source>
        <dbReference type="ARBA" id="ARBA00023033"/>
    </source>
</evidence>
<dbReference type="GO" id="GO:0005506">
    <property type="term" value="F:iron ion binding"/>
    <property type="evidence" value="ECO:0007669"/>
    <property type="project" value="InterPro"/>
</dbReference>
<evidence type="ECO:0000313" key="9">
    <source>
        <dbReference type="Proteomes" id="UP000247569"/>
    </source>
</evidence>
<comment type="cofactor">
    <cofactor evidence="7">
        <name>heme</name>
        <dbReference type="ChEBI" id="CHEBI:30413"/>
    </cofactor>
</comment>
<dbReference type="Proteomes" id="UP000247569">
    <property type="component" value="Unassembled WGS sequence"/>
</dbReference>
<dbReference type="InterPro" id="IPR002401">
    <property type="entry name" value="Cyt_P450_E_grp-I"/>
</dbReference>
<protein>
    <submittedName>
        <fullName evidence="8">Pentalenene oxygenase</fullName>
    </submittedName>
</protein>
<dbReference type="InterPro" id="IPR036396">
    <property type="entry name" value="Cyt_P450_sf"/>
</dbReference>
<dbReference type="EMBL" id="QJKF01000001">
    <property type="protein sequence ID" value="PXX71380.1"/>
    <property type="molecule type" value="Genomic_DNA"/>
</dbReference>
<evidence type="ECO:0000256" key="5">
    <source>
        <dbReference type="ARBA" id="ARBA00023004"/>
    </source>
</evidence>
<evidence type="ECO:0000256" key="7">
    <source>
        <dbReference type="PIRSR" id="PIRSR602401-1"/>
    </source>
</evidence>
<dbReference type="InterPro" id="IPR050196">
    <property type="entry name" value="Cytochrome_P450_Monoox"/>
</dbReference>
<dbReference type="InterPro" id="IPR001128">
    <property type="entry name" value="Cyt_P450"/>
</dbReference>
<keyword evidence="3 7" id="KW-0479">Metal-binding</keyword>
<dbReference type="Pfam" id="PF00067">
    <property type="entry name" value="p450"/>
    <property type="match status" value="1"/>
</dbReference>
<dbReference type="PANTHER" id="PTHR24291:SF50">
    <property type="entry name" value="BIFUNCTIONAL ALBAFLAVENONE MONOOXYGENASE_TERPENE SYNTHASE"/>
    <property type="match status" value="1"/>
</dbReference>
<dbReference type="SUPFAM" id="SSF48264">
    <property type="entry name" value="Cytochrome P450"/>
    <property type="match status" value="1"/>
</dbReference>
<feature type="binding site" description="axial binding residue" evidence="7">
    <location>
        <position position="384"/>
    </location>
    <ligand>
        <name>heme</name>
        <dbReference type="ChEBI" id="CHEBI:30413"/>
    </ligand>
    <ligandPart>
        <name>Fe</name>
        <dbReference type="ChEBI" id="CHEBI:18248"/>
    </ligandPart>
</feature>
<gene>
    <name evidence="8" type="ORF">DFR70_101802</name>
</gene>
<keyword evidence="6" id="KW-0503">Monooxygenase</keyword>
<evidence type="ECO:0000256" key="3">
    <source>
        <dbReference type="ARBA" id="ARBA00022723"/>
    </source>
</evidence>
<keyword evidence="4" id="KW-0560">Oxidoreductase</keyword>
<dbReference type="GO" id="GO:0016705">
    <property type="term" value="F:oxidoreductase activity, acting on paired donors, with incorporation or reduction of molecular oxygen"/>
    <property type="evidence" value="ECO:0007669"/>
    <property type="project" value="InterPro"/>
</dbReference>
<dbReference type="GO" id="GO:0020037">
    <property type="term" value="F:heme binding"/>
    <property type="evidence" value="ECO:0007669"/>
    <property type="project" value="InterPro"/>
</dbReference>
<evidence type="ECO:0000256" key="4">
    <source>
        <dbReference type="ARBA" id="ARBA00023002"/>
    </source>
</evidence>